<dbReference type="Gene3D" id="3.30.540.10">
    <property type="entry name" value="Fructose-1,6-Bisphosphatase, subunit A, domain 1"/>
    <property type="match status" value="1"/>
</dbReference>
<organism evidence="16 17">
    <name type="scientific">Sinanodonta woodiana</name>
    <name type="common">Chinese pond mussel</name>
    <name type="synonym">Anodonta woodiana</name>
    <dbReference type="NCBI Taxonomy" id="1069815"/>
    <lineage>
        <taxon>Eukaryota</taxon>
        <taxon>Metazoa</taxon>
        <taxon>Spiralia</taxon>
        <taxon>Lophotrochozoa</taxon>
        <taxon>Mollusca</taxon>
        <taxon>Bivalvia</taxon>
        <taxon>Autobranchia</taxon>
        <taxon>Heteroconchia</taxon>
        <taxon>Palaeoheterodonta</taxon>
        <taxon>Unionida</taxon>
        <taxon>Unionoidea</taxon>
        <taxon>Unionidae</taxon>
        <taxon>Unioninae</taxon>
        <taxon>Sinanodonta</taxon>
    </lineage>
</organism>
<dbReference type="FunFam" id="3.30.540.10:FF:000012">
    <property type="entry name" value="Blast:Putative inositol monophosphatase 3"/>
    <property type="match status" value="1"/>
</dbReference>
<sequence length="361" mass="40190">MRDKMLLEPDNFFKTKMAPVNVKINRLGGVVCIAVGLCLFLYLFDVSGWFKDEQRISMKELLSVSIELAKRGGDKVWEIRAENTLAGKSKGKTNEGADEMLTRGDLESHKTIVHGLAKAFPGLKVISEEHESQPVDFKRVPDVNKKIAEVEPLSDQSIIAKDVTVWIDPLDATQEYTEDLTQFVTTMVCVAVKGQPTIGVIHKPFLNDGKGETYWGWVGHGQSSSLKKSEESKRDENSHHKIIVSRSHQGRVEKVVRELLGEKAEITQAGGAGYKTLEVIMGNSDAYVHVTLIKKWDICAGNAIISSLDGKMTTLKGEPINYSFDSNPKNEDGLLTTLYNHDFYLKRLAPAADEHKKSSHH</sequence>
<dbReference type="FunFam" id="3.40.190.80:FF:000007">
    <property type="entry name" value="Blast:Putative inositol monophosphatase 3"/>
    <property type="match status" value="1"/>
</dbReference>
<dbReference type="EC" id="3.1.3.25" evidence="6"/>
<evidence type="ECO:0000256" key="8">
    <source>
        <dbReference type="ARBA" id="ARBA00022723"/>
    </source>
</evidence>
<feature type="transmembrane region" description="Helical" evidence="15">
    <location>
        <begin position="27"/>
        <end position="50"/>
    </location>
</feature>
<dbReference type="AlphaFoldDB" id="A0ABD3WBH5"/>
<evidence type="ECO:0000256" key="4">
    <source>
        <dbReference type="ARBA" id="ARBA00005152"/>
    </source>
</evidence>
<feature type="binding site" evidence="14">
    <location>
        <position position="128"/>
    </location>
    <ligand>
        <name>Mg(2+)</name>
        <dbReference type="ChEBI" id="CHEBI:18420"/>
        <label>1</label>
        <note>catalytic</note>
    </ligand>
</feature>
<comment type="catalytic activity">
    <reaction evidence="1">
        <text>a myo-inositol phosphate + H2O = myo-inositol + phosphate</text>
        <dbReference type="Rhea" id="RHEA:24056"/>
        <dbReference type="ChEBI" id="CHEBI:15377"/>
        <dbReference type="ChEBI" id="CHEBI:17268"/>
        <dbReference type="ChEBI" id="CHEBI:43474"/>
        <dbReference type="ChEBI" id="CHEBI:84139"/>
        <dbReference type="EC" id="3.1.3.25"/>
    </reaction>
</comment>
<evidence type="ECO:0000256" key="14">
    <source>
        <dbReference type="PIRSR" id="PIRSR600760-2"/>
    </source>
</evidence>
<evidence type="ECO:0000256" key="13">
    <source>
        <dbReference type="ARBA" id="ARBA00042119"/>
    </source>
</evidence>
<dbReference type="PANTHER" id="PTHR43028">
    <property type="entry name" value="3'(2'),5'-BISPHOSPHATE NUCLEOTIDASE 1"/>
    <property type="match status" value="1"/>
</dbReference>
<evidence type="ECO:0000256" key="11">
    <source>
        <dbReference type="ARBA" id="ARBA00022989"/>
    </source>
</evidence>
<dbReference type="Gene3D" id="3.40.190.80">
    <property type="match status" value="1"/>
</dbReference>
<keyword evidence="17" id="KW-1185">Reference proteome</keyword>
<gene>
    <name evidence="16" type="ORF">ACJMK2_042683</name>
</gene>
<evidence type="ECO:0000256" key="7">
    <source>
        <dbReference type="ARBA" id="ARBA00022692"/>
    </source>
</evidence>
<evidence type="ECO:0000256" key="12">
    <source>
        <dbReference type="ARBA" id="ARBA00023136"/>
    </source>
</evidence>
<dbReference type="GO" id="GO:0005794">
    <property type="term" value="C:Golgi apparatus"/>
    <property type="evidence" value="ECO:0007669"/>
    <property type="project" value="UniProtKB-ARBA"/>
</dbReference>
<feature type="binding site" evidence="14">
    <location>
        <position position="168"/>
    </location>
    <ligand>
        <name>Mg(2+)</name>
        <dbReference type="ChEBI" id="CHEBI:18420"/>
        <label>1</label>
        <note>catalytic</note>
    </ligand>
</feature>
<keyword evidence="7 15" id="KW-0812">Transmembrane</keyword>
<comment type="caution">
    <text evidence="16">The sequence shown here is derived from an EMBL/GenBank/DDBJ whole genome shotgun (WGS) entry which is preliminary data.</text>
</comment>
<evidence type="ECO:0000256" key="9">
    <source>
        <dbReference type="ARBA" id="ARBA00022801"/>
    </source>
</evidence>
<keyword evidence="9" id="KW-0378">Hydrolase</keyword>
<evidence type="ECO:0000256" key="2">
    <source>
        <dbReference type="ARBA" id="ARBA00001946"/>
    </source>
</evidence>
<dbReference type="GO" id="GO:0016020">
    <property type="term" value="C:membrane"/>
    <property type="evidence" value="ECO:0007669"/>
    <property type="project" value="UniProtKB-SubCell"/>
</dbReference>
<dbReference type="InterPro" id="IPR000760">
    <property type="entry name" value="Inositol_monophosphatase-like"/>
</dbReference>
<accession>A0ABD3WBH5</accession>
<evidence type="ECO:0000256" key="10">
    <source>
        <dbReference type="ARBA" id="ARBA00022842"/>
    </source>
</evidence>
<evidence type="ECO:0000256" key="1">
    <source>
        <dbReference type="ARBA" id="ARBA00001033"/>
    </source>
</evidence>
<feature type="binding site" evidence="14">
    <location>
        <position position="171"/>
    </location>
    <ligand>
        <name>Mg(2+)</name>
        <dbReference type="ChEBI" id="CHEBI:18420"/>
        <label>1</label>
        <note>catalytic</note>
    </ligand>
</feature>
<comment type="cofactor">
    <cofactor evidence="2 14">
        <name>Mg(2+)</name>
        <dbReference type="ChEBI" id="CHEBI:18420"/>
    </cofactor>
</comment>
<keyword evidence="10 14" id="KW-0460">Magnesium</keyword>
<evidence type="ECO:0000313" key="16">
    <source>
        <dbReference type="EMBL" id="KAL3870067.1"/>
    </source>
</evidence>
<evidence type="ECO:0000256" key="15">
    <source>
        <dbReference type="SAM" id="Phobius"/>
    </source>
</evidence>
<dbReference type="Pfam" id="PF00459">
    <property type="entry name" value="Inositol_P"/>
    <property type="match status" value="1"/>
</dbReference>
<dbReference type="GO" id="GO:0046872">
    <property type="term" value="F:metal ion binding"/>
    <property type="evidence" value="ECO:0007669"/>
    <property type="project" value="UniProtKB-KW"/>
</dbReference>
<name>A0ABD3WBH5_SINWO</name>
<feature type="binding site" evidence="14">
    <location>
        <position position="297"/>
    </location>
    <ligand>
        <name>Mg(2+)</name>
        <dbReference type="ChEBI" id="CHEBI:18420"/>
        <label>1</label>
        <note>catalytic</note>
    </ligand>
</feature>
<protein>
    <recommendedName>
        <fullName evidence="6">inositol-phosphate phosphatase</fullName>
        <ecNumber evidence="6">3.1.3.25</ecNumber>
    </recommendedName>
    <alternativeName>
        <fullName evidence="13">Myo-inositol monophosphatase A3</fullName>
    </alternativeName>
</protein>
<feature type="binding site" evidence="14">
    <location>
        <position position="170"/>
    </location>
    <ligand>
        <name>Mg(2+)</name>
        <dbReference type="ChEBI" id="CHEBI:18420"/>
        <label>1</label>
        <note>catalytic</note>
    </ligand>
</feature>
<evidence type="ECO:0000256" key="5">
    <source>
        <dbReference type="ARBA" id="ARBA00009759"/>
    </source>
</evidence>
<comment type="subcellular location">
    <subcellularLocation>
        <location evidence="3">Membrane</location>
        <topology evidence="3">Single-pass membrane protein</topology>
    </subcellularLocation>
</comment>
<keyword evidence="12 15" id="KW-0472">Membrane</keyword>
<dbReference type="SUPFAM" id="SSF56655">
    <property type="entry name" value="Carbohydrate phosphatase"/>
    <property type="match status" value="1"/>
</dbReference>
<proteinExistence type="inferred from homology"/>
<comment type="similarity">
    <text evidence="5">Belongs to the inositol monophosphatase superfamily.</text>
</comment>
<evidence type="ECO:0000256" key="3">
    <source>
        <dbReference type="ARBA" id="ARBA00004167"/>
    </source>
</evidence>
<dbReference type="EMBL" id="JBJQND010000008">
    <property type="protein sequence ID" value="KAL3870067.1"/>
    <property type="molecule type" value="Genomic_DNA"/>
</dbReference>
<keyword evidence="11 15" id="KW-1133">Transmembrane helix</keyword>
<dbReference type="InterPro" id="IPR050725">
    <property type="entry name" value="CysQ/Inositol_MonoPase"/>
</dbReference>
<dbReference type="PANTHER" id="PTHR43028:SF4">
    <property type="entry name" value="INOSITOL MONOPHOSPHATASE 3"/>
    <property type="match status" value="1"/>
</dbReference>
<comment type="pathway">
    <text evidence="4">Polyol metabolism; myo-inositol biosynthesis; myo-inositol from D-glucose 6-phosphate: step 2/2.</text>
</comment>
<dbReference type="Proteomes" id="UP001634394">
    <property type="component" value="Unassembled WGS sequence"/>
</dbReference>
<keyword evidence="8 14" id="KW-0479">Metal-binding</keyword>
<reference evidence="16 17" key="1">
    <citation type="submission" date="2024-11" db="EMBL/GenBank/DDBJ databases">
        <title>Chromosome-level genome assembly of the freshwater bivalve Anodonta woodiana.</title>
        <authorList>
            <person name="Chen X."/>
        </authorList>
    </citation>
    <scope>NUCLEOTIDE SEQUENCE [LARGE SCALE GENOMIC DNA]</scope>
    <source>
        <strain evidence="16">MN2024</strain>
        <tissue evidence="16">Gills</tissue>
    </source>
</reference>
<evidence type="ECO:0000313" key="17">
    <source>
        <dbReference type="Proteomes" id="UP001634394"/>
    </source>
</evidence>
<evidence type="ECO:0000256" key="6">
    <source>
        <dbReference type="ARBA" id="ARBA00013106"/>
    </source>
</evidence>
<dbReference type="GO" id="GO:0052834">
    <property type="term" value="F:inositol monophosphate phosphatase activity"/>
    <property type="evidence" value="ECO:0007669"/>
    <property type="project" value="UniProtKB-EC"/>
</dbReference>